<geneLocation type="plasmid" evidence="1">
    <name>pQBR57</name>
</geneLocation>
<protein>
    <submittedName>
        <fullName evidence="1">Uncharacterized protein</fullName>
    </submittedName>
</protein>
<reference evidence="1" key="1">
    <citation type="submission" date="2014-12" db="EMBL/GenBank/DDBJ databases">
        <authorList>
            <person name="Hall J."/>
        </authorList>
    </citation>
    <scope>NUCLEOTIDE SEQUENCE [LARGE SCALE GENOMIC DNA]</scope>
    <source>
        <strain evidence="1">SBW25</strain>
        <plasmid evidence="1">pQBR57</plasmid>
    </source>
</reference>
<dbReference type="RefSeq" id="WP_192963360.1">
    <property type="nucleotide sequence ID" value="NZ_LN713926.1"/>
</dbReference>
<organism evidence="1">
    <name type="scientific">Pseudomonas fluorescens (strain SBW25)</name>
    <dbReference type="NCBI Taxonomy" id="216595"/>
    <lineage>
        <taxon>Bacteria</taxon>
        <taxon>Pseudomonadati</taxon>
        <taxon>Pseudomonadota</taxon>
        <taxon>Gammaproteobacteria</taxon>
        <taxon>Pseudomonadales</taxon>
        <taxon>Pseudomonadaceae</taxon>
        <taxon>Pseudomonas</taxon>
    </lineage>
</organism>
<sequence>MAAQQAKRKLTIQPTEKDNLQLQQRLAAINKDRFNGKLTVTARWDYPSAVEPRDPSEELKLLPPEEQSRVAKAMQAYAEKDFKLAKELLLPFCHYELRHIKGLFTSAMRHLKEPIWFSTSQTIWKPDADAVSPAVASIEIKNEVEQILVHPALSSIGHKAPLYVLDYVLFHEGLHKILDTSPYNPHPLLFRRLEATAFRRDAAVTWIRKHRFSTIEDLV</sequence>
<dbReference type="AlphaFoldDB" id="A0A0G4E589"/>
<name>A0A0G4E589_PSEFS</name>
<keyword evidence="1" id="KW-0614">Plasmid</keyword>
<dbReference type="EMBL" id="LN713926">
    <property type="protein sequence ID" value="CEK42168.1"/>
    <property type="molecule type" value="Genomic_DNA"/>
</dbReference>
<proteinExistence type="predicted"/>
<evidence type="ECO:0000313" key="1">
    <source>
        <dbReference type="EMBL" id="CEK42168.1"/>
    </source>
</evidence>
<gene>
    <name evidence="1" type="ORF">PQBR57_0215</name>
</gene>
<accession>A0A0G4E589</accession>
<reference evidence="1" key="2">
    <citation type="submission" date="2015-06" db="EMBL/GenBank/DDBJ databases">
        <title>Environmentally co-occuring mercury resistance plasmids are genetically and phenotypically diverse and confer variable context-dependent fitness effects.</title>
        <authorList>
            <person name="Hall J.P.J."/>
            <person name="Harrison E."/>
            <person name="Lilley A.K."/>
            <person name="Paterson S."/>
            <person name="Spiers A.J."/>
            <person name="Brockhurst M.A."/>
        </authorList>
    </citation>
    <scope>NUCLEOTIDE SEQUENCE [LARGE SCALE GENOMIC DNA]</scope>
    <source>
        <strain evidence="1">SBW25</strain>
        <plasmid evidence="1">pQBR57</plasmid>
    </source>
</reference>